<reference evidence="2" key="1">
    <citation type="submission" date="2022-08" db="EMBL/GenBank/DDBJ databases">
        <title>Microvirga terrae sp. nov., isolated from soil.</title>
        <authorList>
            <person name="Kim K.H."/>
            <person name="Seo Y.L."/>
            <person name="Kim J.M."/>
            <person name="Lee J.K."/>
            <person name="Han D.M."/>
            <person name="Jeon C.O."/>
        </authorList>
    </citation>
    <scope>NUCLEOTIDE SEQUENCE</scope>
    <source>
        <strain evidence="2">R24</strain>
    </source>
</reference>
<dbReference type="EMBL" id="CP102845">
    <property type="protein sequence ID" value="UVF17895.1"/>
    <property type="molecule type" value="Genomic_DNA"/>
</dbReference>
<organism evidence="2 3">
    <name type="scientific">Microvirga terrae</name>
    <dbReference type="NCBI Taxonomy" id="2740529"/>
    <lineage>
        <taxon>Bacteria</taxon>
        <taxon>Pseudomonadati</taxon>
        <taxon>Pseudomonadota</taxon>
        <taxon>Alphaproteobacteria</taxon>
        <taxon>Hyphomicrobiales</taxon>
        <taxon>Methylobacteriaceae</taxon>
        <taxon>Microvirga</taxon>
    </lineage>
</organism>
<evidence type="ECO:0000313" key="2">
    <source>
        <dbReference type="EMBL" id="UVF17895.1"/>
    </source>
</evidence>
<protein>
    <recommendedName>
        <fullName evidence="4">Secreted protein</fullName>
    </recommendedName>
</protein>
<feature type="signal peptide" evidence="1">
    <location>
        <begin position="1"/>
        <end position="23"/>
    </location>
</feature>
<evidence type="ECO:0008006" key="4">
    <source>
        <dbReference type="Google" id="ProtNLM"/>
    </source>
</evidence>
<evidence type="ECO:0000313" key="3">
    <source>
        <dbReference type="Proteomes" id="UP001017257"/>
    </source>
</evidence>
<proteinExistence type="predicted"/>
<keyword evidence="3" id="KW-1185">Reference proteome</keyword>
<sequence length="121" mass="12740">MTSILRALLVTGAVSAGAASAFAAASNTPTQYQVDPALKTESVAQLRVRVSQACAITQGRLQSGVSEASLGRGCDCYAGRTMRSLSADELQAYRDTGLFNDTAREKALTALDACRLPRPQM</sequence>
<accession>A0ABY5RL18</accession>
<gene>
    <name evidence="2" type="ORF">HPT29_015355</name>
</gene>
<dbReference type="Proteomes" id="UP001017257">
    <property type="component" value="Chromosome"/>
</dbReference>
<dbReference type="RefSeq" id="WP_173948222.1">
    <property type="nucleotide sequence ID" value="NZ_CP102845.1"/>
</dbReference>
<keyword evidence="1" id="KW-0732">Signal</keyword>
<evidence type="ECO:0000256" key="1">
    <source>
        <dbReference type="SAM" id="SignalP"/>
    </source>
</evidence>
<feature type="chain" id="PRO_5047390566" description="Secreted protein" evidence="1">
    <location>
        <begin position="24"/>
        <end position="121"/>
    </location>
</feature>
<name>A0ABY5RL18_9HYPH</name>